<sequence>MELERHITKKTIMRSLCVATTIVSLISVVILFCDETSFVAGAGANQYRYRLCEMTPSRIDKLLSKNCVKRRKRRARAQSDENILQSPEKARSFLRRTTKEFVTNYVLFMEECCWEGGCRVEEIMEHCVVSY</sequence>
<comment type="caution">
    <text evidence="2">The sequence shown here is derived from an EMBL/GenBank/DDBJ whole genome shotgun (WGS) entry which is preliminary data.</text>
</comment>
<evidence type="ECO:0008006" key="4">
    <source>
        <dbReference type="Google" id="ProtNLM"/>
    </source>
</evidence>
<accession>A0A9W9YDX6</accession>
<protein>
    <recommendedName>
        <fullName evidence="4">Insulin-like domain-containing protein</fullName>
    </recommendedName>
</protein>
<evidence type="ECO:0000313" key="2">
    <source>
        <dbReference type="EMBL" id="KAJ7330234.1"/>
    </source>
</evidence>
<feature type="transmembrane region" description="Helical" evidence="1">
    <location>
        <begin position="12"/>
        <end position="32"/>
    </location>
</feature>
<dbReference type="EMBL" id="MU827793">
    <property type="protein sequence ID" value="KAJ7330234.1"/>
    <property type="molecule type" value="Genomic_DNA"/>
</dbReference>
<keyword evidence="1" id="KW-0812">Transmembrane</keyword>
<name>A0A9W9YDX6_9CNID</name>
<evidence type="ECO:0000256" key="1">
    <source>
        <dbReference type="SAM" id="Phobius"/>
    </source>
</evidence>
<dbReference type="AlphaFoldDB" id="A0A9W9YDX6"/>
<keyword evidence="1" id="KW-1133">Transmembrane helix</keyword>
<dbReference type="Proteomes" id="UP001163046">
    <property type="component" value="Unassembled WGS sequence"/>
</dbReference>
<organism evidence="2 3">
    <name type="scientific">Desmophyllum pertusum</name>
    <dbReference type="NCBI Taxonomy" id="174260"/>
    <lineage>
        <taxon>Eukaryota</taxon>
        <taxon>Metazoa</taxon>
        <taxon>Cnidaria</taxon>
        <taxon>Anthozoa</taxon>
        <taxon>Hexacorallia</taxon>
        <taxon>Scleractinia</taxon>
        <taxon>Caryophylliina</taxon>
        <taxon>Caryophylliidae</taxon>
        <taxon>Desmophyllum</taxon>
    </lineage>
</organism>
<gene>
    <name evidence="2" type="ORF">OS493_022758</name>
</gene>
<reference evidence="2" key="1">
    <citation type="submission" date="2023-01" db="EMBL/GenBank/DDBJ databases">
        <title>Genome assembly of the deep-sea coral Lophelia pertusa.</title>
        <authorList>
            <person name="Herrera S."/>
            <person name="Cordes E."/>
        </authorList>
    </citation>
    <scope>NUCLEOTIDE SEQUENCE</scope>
    <source>
        <strain evidence="2">USNM1676648</strain>
        <tissue evidence="2">Polyp</tissue>
    </source>
</reference>
<proteinExistence type="predicted"/>
<keyword evidence="1" id="KW-0472">Membrane</keyword>
<dbReference type="OrthoDB" id="5968390at2759"/>
<keyword evidence="3" id="KW-1185">Reference proteome</keyword>
<evidence type="ECO:0000313" key="3">
    <source>
        <dbReference type="Proteomes" id="UP001163046"/>
    </source>
</evidence>